<evidence type="ECO:0000313" key="10">
    <source>
        <dbReference type="Proteomes" id="UP000061362"/>
    </source>
</evidence>
<dbReference type="GO" id="GO:0008237">
    <property type="term" value="F:metallopeptidase activity"/>
    <property type="evidence" value="ECO:0007669"/>
    <property type="project" value="InterPro"/>
</dbReference>
<dbReference type="Proteomes" id="UP000062398">
    <property type="component" value="Chromosome"/>
</dbReference>
<evidence type="ECO:0000313" key="9">
    <source>
        <dbReference type="Proteomes" id="UP000056255"/>
    </source>
</evidence>
<dbReference type="Proteomes" id="UP000061362">
    <property type="component" value="Chromosome"/>
</dbReference>
<proteinExistence type="predicted"/>
<evidence type="ECO:0000313" key="6">
    <source>
        <dbReference type="EMBL" id="AKV80285.1"/>
    </source>
</evidence>
<dbReference type="GeneID" id="91754849"/>
<dbReference type="OMA" id="YSGQWAF"/>
<gene>
    <name evidence="2" type="ORF">HA72_0402</name>
    <name evidence="3" type="ORF">MsedA_0415</name>
    <name evidence="4" type="ORF">MsedB_0415</name>
    <name evidence="5" type="ORF">MsedC_0414</name>
    <name evidence="6" type="ORF">MsedD_0415</name>
    <name evidence="7" type="ORF">MsedE_0415</name>
</gene>
<evidence type="ECO:0000259" key="1">
    <source>
        <dbReference type="Pfam" id="PF19289"/>
    </source>
</evidence>
<dbReference type="OrthoDB" id="84520at2157"/>
<protein>
    <submittedName>
        <fullName evidence="2 3">Peptidase U62</fullName>
    </submittedName>
</protein>
<evidence type="ECO:0000313" key="8">
    <source>
        <dbReference type="Proteomes" id="UP000029084"/>
    </source>
</evidence>
<dbReference type="RefSeq" id="WP_012020367.1">
    <property type="nucleotide sequence ID" value="NZ_AP019770.1"/>
</dbReference>
<dbReference type="Proteomes" id="UP000029084">
    <property type="component" value="Chromosome"/>
</dbReference>
<dbReference type="EMBL" id="CP012176">
    <property type="protein sequence ID" value="AKV82531.1"/>
    <property type="molecule type" value="Genomic_DNA"/>
</dbReference>
<dbReference type="Proteomes" id="UP000068832">
    <property type="component" value="Chromosome"/>
</dbReference>
<feature type="domain" description="Metalloprotease TldD/E C-terminal" evidence="1">
    <location>
        <begin position="186"/>
        <end position="402"/>
    </location>
</feature>
<reference evidence="2 8" key="1">
    <citation type="journal article" date="2014" name="J. Bacteriol.">
        <title>Role of an Archaeal PitA Transporter in the Copper and Arsenic Resistance of Metallosphaera sedula, an Extreme Thermoacidophile.</title>
        <authorList>
            <person name="McCarthy S."/>
            <person name="Ai C."/>
            <person name="Wheaton G."/>
            <person name="Tevatia R."/>
            <person name="Eckrich V."/>
            <person name="Kelly R."/>
            <person name="Blum P."/>
        </authorList>
    </citation>
    <scope>NUCLEOTIDE SEQUENCE [LARGE SCALE GENOMIC DNA]</scope>
    <source>
        <strain evidence="2 8">CuR1</strain>
    </source>
</reference>
<sequence length="405" mass="45170">MNAYAVQEISSQTLVIKVVESKIETIQRLRDKYYNVLLRKGNRFTVTKVSSLDKVSLDKALDKLPESRIVPTVLERSGKYSFSKVDKGVVNLFEDSSRLLPLLNSRYPLYGTVTATVITKRLTTIHGFEGEESRTWFQGYFRAKNGDYSGQWAFASSFYDERKVKDTISRAEEYASITGKYEISDGKYDVVLSPLVMGNLMATVAYSASGYSIMTGNSFLSTHKPGDVVASQKFTLIDNPKGDELNSWEFDDEAVPTRKTTIVNKGVYTSPLLNIEVGKMLNQDTTGNAGWVYPRPWTLEVLPGEVSESSLLEGNVILFNNNWYTRFQNRAEGQFSTVGRDAVVVIRGGKPAGVAGRVRIADKLGKIISGIRELSKERYPVAWWDAPLPGVYPFALVEGVNLTRA</sequence>
<dbReference type="SUPFAM" id="SSF111283">
    <property type="entry name" value="Putative modulator of DNA gyrase, PmbA/TldD"/>
    <property type="match status" value="1"/>
</dbReference>
<dbReference type="EMBL" id="CP012172">
    <property type="protein sequence ID" value="AKV73550.1"/>
    <property type="molecule type" value="Genomic_DNA"/>
</dbReference>
<accession>A0A088E2P6</accession>
<dbReference type="EMBL" id="CP012174">
    <property type="protein sequence ID" value="AKV78040.1"/>
    <property type="molecule type" value="Genomic_DNA"/>
</dbReference>
<reference evidence="10 11" key="2">
    <citation type="journal article" date="2015" name="Genome Announc.">
        <title>Complete Genome Sequences of Evolved Arsenate-Resistant Metallosphaera sedula Strains.</title>
        <authorList>
            <person name="Ai C."/>
            <person name="McCarthy S."/>
            <person name="Schackwitz W."/>
            <person name="Martin J."/>
            <person name="Lipzen A."/>
            <person name="Blum P."/>
        </authorList>
    </citation>
    <scope>NUCLEOTIDE SEQUENCE [LARGE SCALE GENOMIC DNA]</scope>
    <source>
        <strain evidence="5 11">ARS120-1</strain>
        <strain evidence="6 10">ARS120-2</strain>
        <strain evidence="3 13">ARS50-1</strain>
        <strain evidence="4 12">ARS50-2</strain>
    </source>
</reference>
<dbReference type="EMBL" id="CP008822">
    <property type="protein sequence ID" value="AIM26566.1"/>
    <property type="molecule type" value="Genomic_DNA"/>
</dbReference>
<dbReference type="Proteomes" id="UP000056255">
    <property type="component" value="Chromosome"/>
</dbReference>
<dbReference type="EMBL" id="CP012173">
    <property type="protein sequence ID" value="AKV75792.1"/>
    <property type="molecule type" value="Genomic_DNA"/>
</dbReference>
<evidence type="ECO:0000313" key="3">
    <source>
        <dbReference type="EMBL" id="AKV73550.1"/>
    </source>
</evidence>
<dbReference type="InterPro" id="IPR045569">
    <property type="entry name" value="Metalloprtase-TldD/E_C"/>
</dbReference>
<name>A0A088E2P6_9CREN</name>
<dbReference type="InterPro" id="IPR036059">
    <property type="entry name" value="TldD/PmbA_sf"/>
</dbReference>
<dbReference type="PANTHER" id="PTHR43666">
    <property type="entry name" value="TLDD PROTEIN"/>
    <property type="match status" value="1"/>
</dbReference>
<evidence type="ECO:0000313" key="4">
    <source>
        <dbReference type="EMBL" id="AKV75792.1"/>
    </source>
</evidence>
<evidence type="ECO:0000313" key="13">
    <source>
        <dbReference type="Proteomes" id="UP000068832"/>
    </source>
</evidence>
<reference evidence="7 9" key="3">
    <citation type="submission" date="2015-07" db="EMBL/GenBank/DDBJ databases">
        <title>Physiological, transcriptional responses and genome re-sequencing of acid resistant extremely thermoacidophilic Metallosphaera sedula SARC-M1.</title>
        <authorList>
            <person name="Ai C."/>
            <person name="McCarthy S."/>
            <person name="Eckrich V."/>
            <person name="Rudrappa D."/>
            <person name="Qiu G."/>
            <person name="Blum P."/>
        </authorList>
    </citation>
    <scope>NUCLEOTIDE SEQUENCE [LARGE SCALE GENOMIC DNA]</scope>
    <source>
        <strain evidence="7 9">SARC-M1</strain>
    </source>
</reference>
<evidence type="ECO:0000313" key="11">
    <source>
        <dbReference type="Proteomes" id="UP000062398"/>
    </source>
</evidence>
<evidence type="ECO:0000313" key="7">
    <source>
        <dbReference type="EMBL" id="AKV82531.1"/>
    </source>
</evidence>
<dbReference type="PANTHER" id="PTHR43666:SF1">
    <property type="entry name" value="CONSERVED PROTEIN"/>
    <property type="match status" value="1"/>
</dbReference>
<dbReference type="Pfam" id="PF19289">
    <property type="entry name" value="PmbA_TldD_3rd"/>
    <property type="match status" value="1"/>
</dbReference>
<evidence type="ECO:0000313" key="12">
    <source>
        <dbReference type="Proteomes" id="UP000062475"/>
    </source>
</evidence>
<evidence type="ECO:0000313" key="5">
    <source>
        <dbReference type="EMBL" id="AKV78040.1"/>
    </source>
</evidence>
<dbReference type="GO" id="GO:0006508">
    <property type="term" value="P:proteolysis"/>
    <property type="evidence" value="ECO:0007669"/>
    <property type="project" value="InterPro"/>
</dbReference>
<dbReference type="EMBL" id="CP012175">
    <property type="protein sequence ID" value="AKV80285.1"/>
    <property type="molecule type" value="Genomic_DNA"/>
</dbReference>
<evidence type="ECO:0000313" key="2">
    <source>
        <dbReference type="EMBL" id="AIM26566.1"/>
    </source>
</evidence>
<dbReference type="Proteomes" id="UP000062475">
    <property type="component" value="Chromosome"/>
</dbReference>
<dbReference type="PATRIC" id="fig|43687.5.peg.413"/>
<organism evidence="2 8">
    <name type="scientific">Metallosphaera sedula</name>
    <dbReference type="NCBI Taxonomy" id="43687"/>
    <lineage>
        <taxon>Archaea</taxon>
        <taxon>Thermoproteota</taxon>
        <taxon>Thermoprotei</taxon>
        <taxon>Sulfolobales</taxon>
        <taxon>Sulfolobaceae</taxon>
        <taxon>Metallosphaera</taxon>
    </lineage>
</organism>
<dbReference type="AlphaFoldDB" id="A0A088E2P6"/>